<dbReference type="AlphaFoldDB" id="A0AAQ3UQL1"/>
<dbReference type="Proteomes" id="UP001341281">
    <property type="component" value="Chromosome 10"/>
</dbReference>
<accession>A0AAQ3UQL1</accession>
<dbReference type="EMBL" id="CP144754">
    <property type="protein sequence ID" value="WVZ96888.1"/>
    <property type="molecule type" value="Genomic_DNA"/>
</dbReference>
<proteinExistence type="predicted"/>
<reference evidence="1 2" key="1">
    <citation type="submission" date="2024-02" db="EMBL/GenBank/DDBJ databases">
        <title>High-quality chromosome-scale genome assembly of Pensacola bahiagrass (Paspalum notatum Flugge var. saurae).</title>
        <authorList>
            <person name="Vega J.M."/>
            <person name="Podio M."/>
            <person name="Orjuela J."/>
            <person name="Siena L.A."/>
            <person name="Pessino S.C."/>
            <person name="Combes M.C."/>
            <person name="Mariac C."/>
            <person name="Albertini E."/>
            <person name="Pupilli F."/>
            <person name="Ortiz J.P.A."/>
            <person name="Leblanc O."/>
        </authorList>
    </citation>
    <scope>NUCLEOTIDE SEQUENCE [LARGE SCALE GENOMIC DNA]</scope>
    <source>
        <strain evidence="1">R1</strain>
        <tissue evidence="1">Leaf</tissue>
    </source>
</reference>
<organism evidence="1 2">
    <name type="scientific">Paspalum notatum var. saurae</name>
    <dbReference type="NCBI Taxonomy" id="547442"/>
    <lineage>
        <taxon>Eukaryota</taxon>
        <taxon>Viridiplantae</taxon>
        <taxon>Streptophyta</taxon>
        <taxon>Embryophyta</taxon>
        <taxon>Tracheophyta</taxon>
        <taxon>Spermatophyta</taxon>
        <taxon>Magnoliopsida</taxon>
        <taxon>Liliopsida</taxon>
        <taxon>Poales</taxon>
        <taxon>Poaceae</taxon>
        <taxon>PACMAD clade</taxon>
        <taxon>Panicoideae</taxon>
        <taxon>Andropogonodae</taxon>
        <taxon>Paspaleae</taxon>
        <taxon>Paspalinae</taxon>
        <taxon>Paspalum</taxon>
    </lineage>
</organism>
<evidence type="ECO:0000313" key="2">
    <source>
        <dbReference type="Proteomes" id="UP001341281"/>
    </source>
</evidence>
<keyword evidence="2" id="KW-1185">Reference proteome</keyword>
<evidence type="ECO:0000313" key="1">
    <source>
        <dbReference type="EMBL" id="WVZ96888.1"/>
    </source>
</evidence>
<name>A0AAQ3UQL1_PASNO</name>
<protein>
    <submittedName>
        <fullName evidence="1">Uncharacterized protein</fullName>
    </submittedName>
</protein>
<sequence length="71" mass="8281">MAGAESNNGLREEMMKKWRLLASGYAEIILMSEHPSTLPSFHEKNMLKKFSKVIRYELGENFAWRRKFSAS</sequence>
<gene>
    <name evidence="1" type="ORF">U9M48_042468</name>
</gene>